<dbReference type="Gene3D" id="3.10.129.10">
    <property type="entry name" value="Hotdog Thioesterase"/>
    <property type="match status" value="1"/>
</dbReference>
<accession>A0A928VMK1</accession>
<comment type="pathway">
    <text evidence="2">Cofactor biosynthesis; phylloquinone biosynthesis.</text>
</comment>
<dbReference type="GO" id="GO:0061522">
    <property type="term" value="F:1,4-dihydroxy-2-naphthoyl-CoA thioesterase activity"/>
    <property type="evidence" value="ECO:0007669"/>
    <property type="project" value="UniProtKB-EC"/>
</dbReference>
<evidence type="ECO:0000256" key="2">
    <source>
        <dbReference type="HAMAP-Rule" id="MF_02101"/>
    </source>
</evidence>
<dbReference type="EC" id="3.1.2.28" evidence="2"/>
<proteinExistence type="inferred from homology"/>
<name>A0A928VMK1_9CYAN</name>
<dbReference type="PANTHER" id="PTHR31793">
    <property type="entry name" value="4-HYDROXYBENZOYL-COA THIOESTERASE FAMILY MEMBER"/>
    <property type="match status" value="1"/>
</dbReference>
<sequence length="137" mass="15651">MTFIYQRTVRFGDTDAAGVVYFANVLSICHEAYEAALINLGVDARSFFRGEELAVPIVHGEVDFHRPMRCGDQLHIRVLPVMTTASEFEIRYEVLIEGFDRPVSRALTRHVCIDVQTRKRILIPAMLKQWIEAEAVD</sequence>
<dbReference type="EMBL" id="JADEXQ010000059">
    <property type="protein sequence ID" value="MBE9031311.1"/>
    <property type="molecule type" value="Genomic_DNA"/>
</dbReference>
<dbReference type="CDD" id="cd00586">
    <property type="entry name" value="4HBT"/>
    <property type="match status" value="1"/>
</dbReference>
<dbReference type="InterPro" id="IPR029069">
    <property type="entry name" value="HotDog_dom_sf"/>
</dbReference>
<protein>
    <recommendedName>
        <fullName evidence="2">1,4-dihydroxy-2-naphthoyl-CoA hydrolase</fullName>
        <shortName evidence="2">DHNA-CoA hydrolase</shortName>
        <ecNumber evidence="2">3.1.2.28</ecNumber>
    </recommendedName>
    <alternativeName>
        <fullName evidence="2">DHNA-CoA thioesterase</fullName>
    </alternativeName>
</protein>
<reference evidence="3" key="1">
    <citation type="submission" date="2020-10" db="EMBL/GenBank/DDBJ databases">
        <authorList>
            <person name="Castelo-Branco R."/>
            <person name="Eusebio N."/>
            <person name="Adriana R."/>
            <person name="Vieira A."/>
            <person name="Brugerolle De Fraissinette N."/>
            <person name="Rezende De Castro R."/>
            <person name="Schneider M.P."/>
            <person name="Vasconcelos V."/>
            <person name="Leao P.N."/>
        </authorList>
    </citation>
    <scope>NUCLEOTIDE SEQUENCE</scope>
    <source>
        <strain evidence="3">LEGE 11480</strain>
    </source>
</reference>
<comment type="function">
    <text evidence="2">Catalyzes the hydrolysis of 1,4-dihydroxy-2-naphthoyl-CoA (DHNA-CoA) to 1,4-dihydroxy-2-naphthoate (DHNA), a reaction involved in phylloquinone (vitamin K1) biosynthesis.</text>
</comment>
<dbReference type="HAMAP" id="MF_02101">
    <property type="entry name" value="DHNA_CoA_hydrolase"/>
    <property type="match status" value="1"/>
</dbReference>
<gene>
    <name evidence="3" type="ORF">IQ266_16370</name>
</gene>
<dbReference type="GO" id="GO:0047617">
    <property type="term" value="F:fatty acyl-CoA hydrolase activity"/>
    <property type="evidence" value="ECO:0007669"/>
    <property type="project" value="TreeGrafter"/>
</dbReference>
<dbReference type="InterPro" id="IPR050563">
    <property type="entry name" value="4-hydroxybenzoyl-CoA_TE"/>
</dbReference>
<comment type="caution">
    <text evidence="3">The sequence shown here is derived from an EMBL/GenBank/DDBJ whole genome shotgun (WGS) entry which is preliminary data.</text>
</comment>
<comment type="pathway">
    <text evidence="2">Quinol/quinone metabolism; 1,4-dihydroxy-2-naphthoate biosynthesis; 1,4-dihydroxy-2-naphthoate from chorismate: step 7/7.</text>
</comment>
<dbReference type="RefSeq" id="WP_264326141.1">
    <property type="nucleotide sequence ID" value="NZ_JADEXQ010000059.1"/>
</dbReference>
<dbReference type="AlphaFoldDB" id="A0A928VMK1"/>
<keyword evidence="1 2" id="KW-0378">Hydrolase</keyword>
<feature type="active site" evidence="2">
    <location>
        <position position="15"/>
    </location>
</feature>
<comment type="catalytic activity">
    <reaction evidence="2">
        <text>1,4-dihydroxy-2-naphthoyl-CoA + H2O = 1,4-dihydroxy-2-naphthoate + CoA + H(+)</text>
        <dbReference type="Rhea" id="RHEA:26309"/>
        <dbReference type="ChEBI" id="CHEBI:11173"/>
        <dbReference type="ChEBI" id="CHEBI:15377"/>
        <dbReference type="ChEBI" id="CHEBI:15378"/>
        <dbReference type="ChEBI" id="CHEBI:57287"/>
        <dbReference type="ChEBI" id="CHEBI:58897"/>
        <dbReference type="EC" id="3.1.2.28"/>
    </reaction>
</comment>
<evidence type="ECO:0000313" key="4">
    <source>
        <dbReference type="Proteomes" id="UP000625316"/>
    </source>
</evidence>
<dbReference type="Proteomes" id="UP000625316">
    <property type="component" value="Unassembled WGS sequence"/>
</dbReference>
<dbReference type="PANTHER" id="PTHR31793:SF37">
    <property type="entry name" value="ACYL-COA THIOESTER HYDROLASE YBGC"/>
    <property type="match status" value="1"/>
</dbReference>
<dbReference type="GO" id="GO:0042372">
    <property type="term" value="P:phylloquinone biosynthetic process"/>
    <property type="evidence" value="ECO:0007669"/>
    <property type="project" value="UniProtKB-UniRule"/>
</dbReference>
<dbReference type="Pfam" id="PF13279">
    <property type="entry name" value="4HBT_2"/>
    <property type="match status" value="1"/>
</dbReference>
<evidence type="ECO:0000313" key="3">
    <source>
        <dbReference type="EMBL" id="MBE9031311.1"/>
    </source>
</evidence>
<dbReference type="SUPFAM" id="SSF54637">
    <property type="entry name" value="Thioesterase/thiol ester dehydrase-isomerase"/>
    <property type="match status" value="1"/>
</dbReference>
<evidence type="ECO:0000256" key="1">
    <source>
        <dbReference type="ARBA" id="ARBA00022801"/>
    </source>
</evidence>
<organism evidence="3 4">
    <name type="scientific">Romeriopsis navalis LEGE 11480</name>
    <dbReference type="NCBI Taxonomy" id="2777977"/>
    <lineage>
        <taxon>Bacteria</taxon>
        <taxon>Bacillati</taxon>
        <taxon>Cyanobacteriota</taxon>
        <taxon>Cyanophyceae</taxon>
        <taxon>Leptolyngbyales</taxon>
        <taxon>Leptolyngbyaceae</taxon>
        <taxon>Romeriopsis</taxon>
        <taxon>Romeriopsis navalis</taxon>
    </lineage>
</organism>
<dbReference type="InterPro" id="IPR022829">
    <property type="entry name" value="DHNA_CoA_hydrolase"/>
</dbReference>
<comment type="similarity">
    <text evidence="2">Belongs to the 4-hydroxybenzoyl-CoA thioesterase family. DHNA-CoA hydrolase subfamily.</text>
</comment>
<keyword evidence="4" id="KW-1185">Reference proteome</keyword>